<dbReference type="EMBL" id="BK032538">
    <property type="protein sequence ID" value="DAF46508.1"/>
    <property type="molecule type" value="Genomic_DNA"/>
</dbReference>
<accession>A0A8S5S633</accession>
<evidence type="ECO:0000313" key="2">
    <source>
        <dbReference type="EMBL" id="DAF46508.1"/>
    </source>
</evidence>
<reference evidence="2" key="1">
    <citation type="journal article" date="2021" name="Proc. Natl. Acad. Sci. U.S.A.">
        <title>A Catalog of Tens of Thousands of Viruses from Human Metagenomes Reveals Hidden Associations with Chronic Diseases.</title>
        <authorList>
            <person name="Tisza M.J."/>
            <person name="Buck C.B."/>
        </authorList>
    </citation>
    <scope>NUCLEOTIDE SEQUENCE</scope>
    <source>
        <strain evidence="2">Ctdau33</strain>
    </source>
</reference>
<feature type="region of interest" description="Disordered" evidence="1">
    <location>
        <begin position="1"/>
        <end position="74"/>
    </location>
</feature>
<organism evidence="2">
    <name type="scientific">Siphoviridae sp. ctdau33</name>
    <dbReference type="NCBI Taxonomy" id="2827902"/>
    <lineage>
        <taxon>Viruses</taxon>
        <taxon>Duplodnaviria</taxon>
        <taxon>Heunggongvirae</taxon>
        <taxon>Uroviricota</taxon>
        <taxon>Caudoviricetes</taxon>
    </lineage>
</organism>
<evidence type="ECO:0000256" key="1">
    <source>
        <dbReference type="SAM" id="MobiDB-lite"/>
    </source>
</evidence>
<protein>
    <submittedName>
        <fullName evidence="2">Uncharacterized protein</fullName>
    </submittedName>
</protein>
<name>A0A8S5S633_9CAUD</name>
<proteinExistence type="predicted"/>
<sequence>MQGQTLHLHSFSFPPSFPDGRGFGSARTGTTHGERTKNARRTQYAAGRYCPTGGRTSHAATDGKPHAGRRTSSI</sequence>